<sequence length="376" mass="43099">MQISEQQINTENLFVNDVLADVQSKSQNLFLKIISNDSQQLAQVQQLIEQMDLVQQVNQNELLFKIKVVSLRTLQDQLQKTFPNDEINQQMSEIVAEQTIYWQAGRHRFNLSEKPLIYGILNITPDSFYDGGRYQDESAIKNRIQEMINSGVDVIEVGGQTTRPGFKEISAAEELERILPVIQMIKSLSDDVAIAVDTYKFDVLRKIIDQIDIINDVNAFTDDERKLALLKDTNVGLLTMHSARAKDYDNLTMEMKHFFEDNLQALMSAGIDRERIALDQGIGYAKVADGYQDYAMMHNIDQFNYLRRPMMVAISRKGFGAKLFGLNKDDRLPVTLVAESYMYLHGGRILRVHDIDETVQLVKMLDVIENGYWFGN</sequence>
<accession>A0ACD5DCR2</accession>
<protein>
    <submittedName>
        <fullName evidence="1">Dihydropteroate synthase</fullName>
        <ecNumber evidence="1">2.5.1.15</ecNumber>
    </submittedName>
</protein>
<gene>
    <name evidence="1" type="primary">folP</name>
    <name evidence="1" type="ORF">O0236_006985</name>
</gene>
<dbReference type="EC" id="2.5.1.15" evidence="1"/>
<organism evidence="1 2">
    <name type="scientific">Lentilactobacillus terminaliae</name>
    <dbReference type="NCBI Taxonomy" id="3003483"/>
    <lineage>
        <taxon>Bacteria</taxon>
        <taxon>Bacillati</taxon>
        <taxon>Bacillota</taxon>
        <taxon>Bacilli</taxon>
        <taxon>Lactobacillales</taxon>
        <taxon>Lactobacillaceae</taxon>
        <taxon>Lentilactobacillus</taxon>
    </lineage>
</organism>
<evidence type="ECO:0000313" key="1">
    <source>
        <dbReference type="EMBL" id="XFD39173.1"/>
    </source>
</evidence>
<keyword evidence="2" id="KW-1185">Reference proteome</keyword>
<dbReference type="EMBL" id="CP168151">
    <property type="protein sequence ID" value="XFD39173.1"/>
    <property type="molecule type" value="Genomic_DNA"/>
</dbReference>
<name>A0ACD5DCR2_9LACO</name>
<keyword evidence="1" id="KW-0808">Transferase</keyword>
<proteinExistence type="predicted"/>
<reference evidence="1" key="1">
    <citation type="submission" date="2024-08" db="EMBL/GenBank/DDBJ databases">
        <title>Lentilactobacillus sp. nov., isolated from tree bark.</title>
        <authorList>
            <person name="Phuengjayaem S."/>
            <person name="Tanasupawat S."/>
        </authorList>
    </citation>
    <scope>NUCLEOTIDE SEQUENCE</scope>
    <source>
        <strain evidence="1">SPB1-3</strain>
    </source>
</reference>
<dbReference type="Proteomes" id="UP001149860">
    <property type="component" value="Chromosome"/>
</dbReference>
<evidence type="ECO:0000313" key="2">
    <source>
        <dbReference type="Proteomes" id="UP001149860"/>
    </source>
</evidence>